<evidence type="ECO:0000313" key="2">
    <source>
        <dbReference type="Proteomes" id="UP000001549"/>
    </source>
</evidence>
<dbReference type="RefSeq" id="WP_013872091.1">
    <property type="nucleotide sequence ID" value="NC_015656.1"/>
</dbReference>
<organism evidence="1 2">
    <name type="scientific">Candidatus Protofrankia datiscae</name>
    <dbReference type="NCBI Taxonomy" id="2716812"/>
    <lineage>
        <taxon>Bacteria</taxon>
        <taxon>Bacillati</taxon>
        <taxon>Actinomycetota</taxon>
        <taxon>Actinomycetes</taxon>
        <taxon>Frankiales</taxon>
        <taxon>Frankiaceae</taxon>
        <taxon>Protofrankia</taxon>
    </lineage>
</organism>
<dbReference type="KEGG" id="fsy:FsymDg_0576"/>
<sequence precursor="true">MRRATAARMVAVAGVVGVVAGGLATTALADRGSPAAPSLSAVADTAPMAVSASSAIEASSGHPYRAWLARRGLHGEFVTHSDGGYRTIGAQRGTVSAVSGSSLTIRSDDGYTVSYTVTDETIVRHGRDRAKISDVKVGDTVGVVAGVDGSTRSAVRLFVPAG</sequence>
<protein>
    <submittedName>
        <fullName evidence="1">Uncharacterized protein</fullName>
    </submittedName>
</protein>
<dbReference type="STRING" id="656024.FsymDg_0576"/>
<dbReference type="eggNOG" id="ENOG50337Q8">
    <property type="taxonomic scope" value="Bacteria"/>
</dbReference>
<evidence type="ECO:0000313" key="1">
    <source>
        <dbReference type="EMBL" id="AEH08106.1"/>
    </source>
</evidence>
<gene>
    <name evidence="1" type="ordered locus">FsymDg_0576</name>
</gene>
<dbReference type="AlphaFoldDB" id="F8AUR2"/>
<dbReference type="Proteomes" id="UP000001549">
    <property type="component" value="Chromosome"/>
</dbReference>
<dbReference type="HOGENOM" id="CLU_1632967_0_0_11"/>
<proteinExistence type="predicted"/>
<name>F8AUR2_9ACTN</name>
<reference evidence="1 2" key="1">
    <citation type="submission" date="2011-05" db="EMBL/GenBank/DDBJ databases">
        <title>Complete sequence of chromosome of Frankia symbiont of Datisca glomerata.</title>
        <authorList>
            <consortium name="US DOE Joint Genome Institute"/>
            <person name="Lucas S."/>
            <person name="Han J."/>
            <person name="Lapidus A."/>
            <person name="Cheng J.-F."/>
            <person name="Goodwin L."/>
            <person name="Pitluck S."/>
            <person name="Peters L."/>
            <person name="Mikhailova N."/>
            <person name="Chertkov O."/>
            <person name="Teshima H."/>
            <person name="Han C."/>
            <person name="Tapia R."/>
            <person name="Land M."/>
            <person name="Hauser L."/>
            <person name="Kyrpides N."/>
            <person name="Ivanova N."/>
            <person name="Pagani I."/>
            <person name="Berry A."/>
            <person name="Pawlowski K."/>
            <person name="Persson T."/>
            <person name="Vanden Heuvel B."/>
            <person name="Benson D."/>
            <person name="Woyke T."/>
        </authorList>
    </citation>
    <scope>NUCLEOTIDE SEQUENCE [LARGE SCALE GENOMIC DNA]</scope>
    <source>
        <strain evidence="2">4085684</strain>
    </source>
</reference>
<dbReference type="EMBL" id="CP002801">
    <property type="protein sequence ID" value="AEH08106.1"/>
    <property type="molecule type" value="Genomic_DNA"/>
</dbReference>
<keyword evidence="2" id="KW-1185">Reference proteome</keyword>
<accession>F8AUR2</accession>